<evidence type="ECO:0000259" key="1">
    <source>
        <dbReference type="Pfam" id="PF20478"/>
    </source>
</evidence>
<dbReference type="InterPro" id="IPR046815">
    <property type="entry name" value="P2RX7_C"/>
</dbReference>
<proteinExistence type="predicted"/>
<reference evidence="2" key="2">
    <citation type="submission" date="2020-11" db="EMBL/GenBank/DDBJ databases">
        <authorList>
            <person name="McCartney M.A."/>
            <person name="Auch B."/>
            <person name="Kono T."/>
            <person name="Mallez S."/>
            <person name="Becker A."/>
            <person name="Gohl D.M."/>
            <person name="Silverstein K.A.T."/>
            <person name="Koren S."/>
            <person name="Bechman K.B."/>
            <person name="Herman A."/>
            <person name="Abrahante J.E."/>
            <person name="Garbe J."/>
        </authorList>
    </citation>
    <scope>NUCLEOTIDE SEQUENCE</scope>
    <source>
        <strain evidence="2">Duluth1</strain>
        <tissue evidence="2">Whole animal</tissue>
    </source>
</reference>
<organism evidence="2 3">
    <name type="scientific">Dreissena polymorpha</name>
    <name type="common">Zebra mussel</name>
    <name type="synonym">Mytilus polymorpha</name>
    <dbReference type="NCBI Taxonomy" id="45954"/>
    <lineage>
        <taxon>Eukaryota</taxon>
        <taxon>Metazoa</taxon>
        <taxon>Spiralia</taxon>
        <taxon>Lophotrochozoa</taxon>
        <taxon>Mollusca</taxon>
        <taxon>Bivalvia</taxon>
        <taxon>Autobranchia</taxon>
        <taxon>Heteroconchia</taxon>
        <taxon>Euheterodonta</taxon>
        <taxon>Imparidentia</taxon>
        <taxon>Neoheterodontei</taxon>
        <taxon>Myida</taxon>
        <taxon>Dreissenoidea</taxon>
        <taxon>Dreissenidae</taxon>
        <taxon>Dreissena</taxon>
    </lineage>
</organism>
<dbReference type="Pfam" id="PF20478">
    <property type="entry name" value="P2RX7_C"/>
    <property type="match status" value="1"/>
</dbReference>
<sequence>MLYNKVELSHDQVVYVEDTKRYKRHAVYRQNVFGIHGRLQRDDRRTVPACCVKAISIRYPSLTGNYLFQDEE</sequence>
<protein>
    <recommendedName>
        <fullName evidence="1">P2X purinoreceptor 7 intracellular domain-containing protein</fullName>
    </recommendedName>
</protein>
<name>A0A9D3Y0B1_DREPO</name>
<reference evidence="2" key="1">
    <citation type="journal article" date="2019" name="bioRxiv">
        <title>The Genome of the Zebra Mussel, Dreissena polymorpha: A Resource for Invasive Species Research.</title>
        <authorList>
            <person name="McCartney M.A."/>
            <person name="Auch B."/>
            <person name="Kono T."/>
            <person name="Mallez S."/>
            <person name="Zhang Y."/>
            <person name="Obille A."/>
            <person name="Becker A."/>
            <person name="Abrahante J.E."/>
            <person name="Garbe J."/>
            <person name="Badalamenti J.P."/>
            <person name="Herman A."/>
            <person name="Mangelson H."/>
            <person name="Liachko I."/>
            <person name="Sullivan S."/>
            <person name="Sone E.D."/>
            <person name="Koren S."/>
            <person name="Silverstein K.A.T."/>
            <person name="Beckman K.B."/>
            <person name="Gohl D.M."/>
        </authorList>
    </citation>
    <scope>NUCLEOTIDE SEQUENCE</scope>
    <source>
        <strain evidence="2">Duluth1</strain>
        <tissue evidence="2">Whole animal</tissue>
    </source>
</reference>
<dbReference type="EMBL" id="JAIWYP010000033">
    <property type="protein sequence ID" value="KAH3691615.1"/>
    <property type="molecule type" value="Genomic_DNA"/>
</dbReference>
<evidence type="ECO:0000313" key="2">
    <source>
        <dbReference type="EMBL" id="KAH3691615.1"/>
    </source>
</evidence>
<gene>
    <name evidence="2" type="ORF">DPMN_190969</name>
</gene>
<dbReference type="Proteomes" id="UP000828390">
    <property type="component" value="Unassembled WGS sequence"/>
</dbReference>
<feature type="domain" description="P2X purinoreceptor 7 intracellular" evidence="1">
    <location>
        <begin position="18"/>
        <end position="66"/>
    </location>
</feature>
<dbReference type="PANTHER" id="PTHR36981">
    <property type="entry name" value="ZGC:195170"/>
    <property type="match status" value="1"/>
</dbReference>
<keyword evidence="3" id="KW-1185">Reference proteome</keyword>
<comment type="caution">
    <text evidence="2">The sequence shown here is derived from an EMBL/GenBank/DDBJ whole genome shotgun (WGS) entry which is preliminary data.</text>
</comment>
<dbReference type="PANTHER" id="PTHR36981:SF3">
    <property type="entry name" value="UBIQUITIN-LIKE PROTEASE FAMILY PROFILE DOMAIN-CONTAINING PROTEIN"/>
    <property type="match status" value="1"/>
</dbReference>
<evidence type="ECO:0000313" key="3">
    <source>
        <dbReference type="Proteomes" id="UP000828390"/>
    </source>
</evidence>
<accession>A0A9D3Y0B1</accession>
<dbReference type="AlphaFoldDB" id="A0A9D3Y0B1"/>